<dbReference type="PROSITE" id="PS50941">
    <property type="entry name" value="CHIT_BIND_I_2"/>
    <property type="match status" value="2"/>
</dbReference>
<keyword evidence="7 13" id="KW-0378">Hydrolase</keyword>
<dbReference type="Gene3D" id="3.30.60.10">
    <property type="entry name" value="Endochitinase-like"/>
    <property type="match status" value="2"/>
</dbReference>
<comment type="subcellular location">
    <subcellularLocation>
        <location evidence="2">Secreted</location>
    </subcellularLocation>
</comment>
<feature type="disulfide bond" evidence="12">
    <location>
        <begin position="62"/>
        <end position="76"/>
    </location>
</feature>
<evidence type="ECO:0000256" key="12">
    <source>
        <dbReference type="PROSITE-ProRule" id="PRU00261"/>
    </source>
</evidence>
<evidence type="ECO:0000259" key="16">
    <source>
        <dbReference type="PROSITE" id="PS51910"/>
    </source>
</evidence>
<feature type="domain" description="GH18" evidence="16">
    <location>
        <begin position="142"/>
        <end position="472"/>
    </location>
</feature>
<dbReference type="InterPro" id="IPR018371">
    <property type="entry name" value="Chitin-binding_1_CS"/>
</dbReference>
<evidence type="ECO:0000256" key="2">
    <source>
        <dbReference type="ARBA" id="ARBA00004613"/>
    </source>
</evidence>
<feature type="compositionally biased region" description="Polar residues" evidence="14">
    <location>
        <begin position="492"/>
        <end position="507"/>
    </location>
</feature>
<feature type="disulfide bond" evidence="12">
    <location>
        <begin position="80"/>
        <end position="84"/>
    </location>
</feature>
<dbReference type="InterPro" id="IPR001579">
    <property type="entry name" value="Glyco_hydro_18_chit_AS"/>
</dbReference>
<dbReference type="InterPro" id="IPR036861">
    <property type="entry name" value="Endochitinase-like_sf"/>
</dbReference>
<dbReference type="Gene3D" id="3.20.20.80">
    <property type="entry name" value="Glycosidases"/>
    <property type="match status" value="1"/>
</dbReference>
<dbReference type="Pfam" id="PF00187">
    <property type="entry name" value="Chitin_bind_1"/>
    <property type="match status" value="1"/>
</dbReference>
<feature type="disulfide bond" evidence="12">
    <location>
        <begin position="106"/>
        <end position="120"/>
    </location>
</feature>
<evidence type="ECO:0000313" key="17">
    <source>
        <dbReference type="EMBL" id="KAJ9156076.1"/>
    </source>
</evidence>
<comment type="catalytic activity">
    <reaction evidence="1">
        <text>Random endo-hydrolysis of N-acetyl-beta-D-glucosaminide (1-&gt;4)-beta-linkages in chitin and chitodextrins.</text>
        <dbReference type="EC" id="3.2.1.14"/>
    </reaction>
</comment>
<dbReference type="InterPro" id="IPR029070">
    <property type="entry name" value="Chitinase_insertion_sf"/>
</dbReference>
<dbReference type="Proteomes" id="UP001174694">
    <property type="component" value="Unassembled WGS sequence"/>
</dbReference>
<protein>
    <recommendedName>
        <fullName evidence="4">chitinase</fullName>
        <ecNumber evidence="4">3.2.1.14</ecNumber>
    </recommendedName>
</protein>
<dbReference type="InterPro" id="IPR050314">
    <property type="entry name" value="Glycosyl_Hydrlase_18"/>
</dbReference>
<accession>A0AA38SAK0</accession>
<dbReference type="CDD" id="cd06921">
    <property type="entry name" value="ChtBD1_GH19_hevein"/>
    <property type="match status" value="1"/>
</dbReference>
<evidence type="ECO:0000256" key="14">
    <source>
        <dbReference type="SAM" id="MobiDB-lite"/>
    </source>
</evidence>
<feature type="region of interest" description="Disordered" evidence="14">
    <location>
        <begin position="471"/>
        <end position="507"/>
    </location>
</feature>
<feature type="disulfide bond" evidence="12">
    <location>
        <begin position="124"/>
        <end position="128"/>
    </location>
</feature>
<evidence type="ECO:0000256" key="9">
    <source>
        <dbReference type="ARBA" id="ARBA00023277"/>
    </source>
</evidence>
<dbReference type="SMART" id="SM00270">
    <property type="entry name" value="ChtBD1"/>
    <property type="match status" value="2"/>
</dbReference>
<comment type="caution">
    <text evidence="12">Lacks conserved residue(s) required for the propagation of feature annotation.</text>
</comment>
<dbReference type="SUPFAM" id="SSF54556">
    <property type="entry name" value="Chitinase insertion domain"/>
    <property type="match status" value="1"/>
</dbReference>
<comment type="similarity">
    <text evidence="3">Belongs to the glycosyl hydrolase 18 family. Chitinase class V subfamily.</text>
</comment>
<gene>
    <name evidence="17" type="ORF">NKR23_g795</name>
</gene>
<feature type="disulfide bond" evidence="12">
    <location>
        <begin position="57"/>
        <end position="69"/>
    </location>
</feature>
<dbReference type="GO" id="GO:0008843">
    <property type="term" value="F:endochitinase activity"/>
    <property type="evidence" value="ECO:0007669"/>
    <property type="project" value="UniProtKB-EC"/>
</dbReference>
<evidence type="ECO:0000256" key="8">
    <source>
        <dbReference type="ARBA" id="ARBA00023024"/>
    </source>
</evidence>
<dbReference type="PROSITE" id="PS51910">
    <property type="entry name" value="GH18_2"/>
    <property type="match status" value="1"/>
</dbReference>
<dbReference type="PROSITE" id="PS00026">
    <property type="entry name" value="CHIT_BIND_I_1"/>
    <property type="match status" value="1"/>
</dbReference>
<evidence type="ECO:0000259" key="15">
    <source>
        <dbReference type="PROSITE" id="PS50941"/>
    </source>
</evidence>
<evidence type="ECO:0000256" key="1">
    <source>
        <dbReference type="ARBA" id="ARBA00000822"/>
    </source>
</evidence>
<keyword evidence="12" id="KW-1015">Disulfide bond</keyword>
<evidence type="ECO:0000256" key="4">
    <source>
        <dbReference type="ARBA" id="ARBA00012729"/>
    </source>
</evidence>
<keyword evidence="6 12" id="KW-0147">Chitin-binding</keyword>
<feature type="domain" description="Chitin-binding type-1" evidence="15">
    <location>
        <begin position="87"/>
        <end position="130"/>
    </location>
</feature>
<name>A0AA38SAK0_9PEZI</name>
<evidence type="ECO:0000256" key="13">
    <source>
        <dbReference type="RuleBase" id="RU000489"/>
    </source>
</evidence>
<dbReference type="EMBL" id="JANBVO010000002">
    <property type="protein sequence ID" value="KAJ9156076.1"/>
    <property type="molecule type" value="Genomic_DNA"/>
</dbReference>
<comment type="caution">
    <text evidence="17">The sequence shown here is derived from an EMBL/GenBank/DDBJ whole genome shotgun (WGS) entry which is preliminary data.</text>
</comment>
<dbReference type="InterPro" id="IPR001223">
    <property type="entry name" value="Glyco_hydro18_cat"/>
</dbReference>
<dbReference type="GO" id="GO:0008061">
    <property type="term" value="F:chitin binding"/>
    <property type="evidence" value="ECO:0007669"/>
    <property type="project" value="UniProtKB-UniRule"/>
</dbReference>
<dbReference type="SUPFAM" id="SSF51445">
    <property type="entry name" value="(Trans)glycosidases"/>
    <property type="match status" value="1"/>
</dbReference>
<dbReference type="Pfam" id="PF00704">
    <property type="entry name" value="Glyco_hydro_18"/>
    <property type="match status" value="1"/>
</dbReference>
<dbReference type="SMART" id="SM00636">
    <property type="entry name" value="Glyco_18"/>
    <property type="match status" value="1"/>
</dbReference>
<dbReference type="SUPFAM" id="SSF57016">
    <property type="entry name" value="Plant lectins/antimicrobial peptides"/>
    <property type="match status" value="2"/>
</dbReference>
<evidence type="ECO:0000256" key="6">
    <source>
        <dbReference type="ARBA" id="ARBA00022669"/>
    </source>
</evidence>
<evidence type="ECO:0000313" key="18">
    <source>
        <dbReference type="Proteomes" id="UP001174694"/>
    </source>
</evidence>
<dbReference type="InterPro" id="IPR001002">
    <property type="entry name" value="Chitin-bd_1"/>
</dbReference>
<feature type="compositionally biased region" description="Acidic residues" evidence="14">
    <location>
        <begin position="472"/>
        <end position="482"/>
    </location>
</feature>
<feature type="region of interest" description="Disordered" evidence="14">
    <location>
        <begin position="1285"/>
        <end position="1306"/>
    </location>
</feature>
<keyword evidence="9" id="KW-0119">Carbohydrate metabolism</keyword>
<dbReference type="InterPro" id="IPR017853">
    <property type="entry name" value="GH"/>
</dbReference>
<dbReference type="GO" id="GO:0006032">
    <property type="term" value="P:chitin catabolic process"/>
    <property type="evidence" value="ECO:0007669"/>
    <property type="project" value="UniProtKB-KW"/>
</dbReference>
<reference evidence="17" key="1">
    <citation type="submission" date="2022-07" db="EMBL/GenBank/DDBJ databases">
        <title>Fungi with potential for degradation of polypropylene.</title>
        <authorList>
            <person name="Gostincar C."/>
        </authorList>
    </citation>
    <scope>NUCLEOTIDE SEQUENCE</scope>
    <source>
        <strain evidence="17">EXF-13308</strain>
    </source>
</reference>
<dbReference type="Gene3D" id="3.10.50.10">
    <property type="match status" value="1"/>
</dbReference>
<keyword evidence="5" id="KW-0964">Secreted</keyword>
<dbReference type="EC" id="3.2.1.14" evidence="4"/>
<evidence type="ECO:0000256" key="10">
    <source>
        <dbReference type="ARBA" id="ARBA00023295"/>
    </source>
</evidence>
<keyword evidence="18" id="KW-1185">Reference proteome</keyword>
<keyword evidence="11" id="KW-0624">Polysaccharide degradation</keyword>
<organism evidence="17 18">
    <name type="scientific">Pleurostoma richardsiae</name>
    <dbReference type="NCBI Taxonomy" id="41990"/>
    <lineage>
        <taxon>Eukaryota</taxon>
        <taxon>Fungi</taxon>
        <taxon>Dikarya</taxon>
        <taxon>Ascomycota</taxon>
        <taxon>Pezizomycotina</taxon>
        <taxon>Sordariomycetes</taxon>
        <taxon>Sordariomycetidae</taxon>
        <taxon>Calosphaeriales</taxon>
        <taxon>Pleurostomataceae</taxon>
        <taxon>Pleurostoma</taxon>
    </lineage>
</organism>
<evidence type="ECO:0000256" key="11">
    <source>
        <dbReference type="ARBA" id="ARBA00023326"/>
    </source>
</evidence>
<evidence type="ECO:0000256" key="3">
    <source>
        <dbReference type="ARBA" id="ARBA00008682"/>
    </source>
</evidence>
<feature type="domain" description="Chitin-binding type-1" evidence="15">
    <location>
        <begin position="48"/>
        <end position="86"/>
    </location>
</feature>
<dbReference type="InterPro" id="IPR011583">
    <property type="entry name" value="Chitinase_II/V-like_cat"/>
</dbReference>
<evidence type="ECO:0000256" key="7">
    <source>
        <dbReference type="ARBA" id="ARBA00022801"/>
    </source>
</evidence>
<keyword evidence="8" id="KW-0146">Chitin degradation</keyword>
<dbReference type="PROSITE" id="PS01095">
    <property type="entry name" value="GH18_1"/>
    <property type="match status" value="1"/>
</dbReference>
<keyword evidence="10 13" id="KW-0326">Glycosidase</keyword>
<sequence length="1732" mass="188163">MDTSSSPPLVNDSASSVSVPVADLLTARDLFTRADSGGQTTSSTSSGDFTCGPDKPCSNGACCGSSGWCGYAPQYCGDGCQSNCNATAECGQYAAVPGTTCPLNVCCSEFGFCGTTSDFCGDGCQSNCPQPEPSAAETNVQTRIVAYWESWNSNHACGTMQPDEIPVHDISHLIFAFGYITPDDFKITTMDGVDAQLLSDVGFLKNKNPDLNIMIALGGWSFTDPGTYQEVFTDMVSTSSSRQKFITNLLGFLSQYGFDGVDFDWEYPGADDRGGRNGDGTNYTELLKDLRAAIKSGGKDYIVTFTAPTSYWYLQHFDLENMSQYADWINLMAYDLHGVWDSDDPIGSQVLAHTNLTEIDLALDLFWRSNIPPADIVLVAGDEGECTQTAGILSYKEIMDIIQSTNAKPTYDKDAAVNYLVYGQNNWISYDDKTSFQAKIDYANKQGLSGLMIWAIDLDDAKHTALSALTGDEIDDDDDDADLSPLSEREVSGSSAIGHSTSDSSQCRVTDCGGFCDQSETAVGRVKAYFGDNACSGGSSNARWVCCPAWTSLTPDQCYWNAGGGAVKTDCSGKCNVGDIKLFGDSWGWKGDLKTGSYDYRCLRGSKVFCCQAGNMERYLDICSWTECGGSCPSDKQHVLTVDSGGPIGEGDRCDSYTNGDVFTNPAGYSKDDSDPTKGSNGHRKLCCPAADSFKNCGWKSSKVCSQQCDNGQITLDLDPQGKGGYYCDDGRQQAFCCDAPGNANQPFLPVDLDKIFPPEYLPPADAVPQFELLNFGGGVGVTDPDETGVAFFLMAGSDTAVSTLSKRDNPGLHFLDCPVGILDAPMDKAHTARIICLNAPEKDCFRVRLNGVEGTIVHMPQECGNGTYVRAISLEPSRNQAVPVELALQNPTSAVYEFKFDYNTALVRRDAGTISIRMDYANVKGYWDAVVNSDGISSKRDLTTLVDRFYSANRADWFGKFDGLDTSSSASLSELTKTDIDHLVYFDTEMCPISSGQQGEGIAVAIEGELSAQFYYGFSMIATWDTSSTVQVHEAAGFLHVDGTTSATFTVAGIGTLDTSQKLNGDSISHSSGKSSIGGHSVYHGWASFVPYIEQAIQLKTLTDTGTAVSFNGYMETSAVADWGTNANVHFPGSPTGITAKDLKLSRNNNMTPVGDDTPVSTITVSNDITLGLSVSLAFSKPWQFAVDGELPDMAVKQSVAAIFELEGAGDQVCLTQSVIQTQEALMTDGDYVGWGSNSVNQYITNADELSSQCFTGSSSDSLKSRSNTDLTLSEKDWTDDRWATKEKKKKKRQNNSTPRGNYNGFDGLPDLTDLINKEAMGSGSLSTPEINCNGCGSCVVSIDSDNNDCCGCAWLPPDTGDLDDDVWGYVSVSGTSTSSAYKRSVEERFAEIIERADPGNVNTYRKDITLWDPNTVLGDPVVVESDPYPGYPDYYQSPTQTTRNFDISSYTGVKKYFHNSSATCTSFDVAQAAAYDFMYPWPKTGYNGYAYVRGTQYHQLYQTEHVLEGQTIGRFFMAWMPFNAATPRQYFWSESYILSVFAAPPLNGEAWIHKLVDELGSVTNQDRLTVFLTRPNGKKGRLFSGKVSVSEATFAGRDQGAEQLLDARELGMVFTHMNLDTVWESFCDSYNGILDQLTQFDAWYQDLTGADSNLAIEWPRFVRSELDMAVNRARADLKMMDQKRKAAGLAYSQRWATVMAVTGGEIQKVKLDRTDKCTNLPASTVGIYTG</sequence>
<evidence type="ECO:0000256" key="5">
    <source>
        <dbReference type="ARBA" id="ARBA00022525"/>
    </source>
</evidence>
<dbReference type="GO" id="GO:0005576">
    <property type="term" value="C:extracellular region"/>
    <property type="evidence" value="ECO:0007669"/>
    <property type="project" value="UniProtKB-SubCell"/>
</dbReference>
<dbReference type="GO" id="GO:0000272">
    <property type="term" value="P:polysaccharide catabolic process"/>
    <property type="evidence" value="ECO:0007669"/>
    <property type="project" value="UniProtKB-KW"/>
</dbReference>
<dbReference type="PANTHER" id="PTHR11177:SF397">
    <property type="entry name" value="CHITINASE"/>
    <property type="match status" value="1"/>
</dbReference>
<dbReference type="PANTHER" id="PTHR11177">
    <property type="entry name" value="CHITINASE"/>
    <property type="match status" value="1"/>
</dbReference>
<proteinExistence type="inferred from homology"/>
<feature type="disulfide bond" evidence="12">
    <location>
        <begin position="101"/>
        <end position="113"/>
    </location>
</feature>